<evidence type="ECO:0000256" key="21">
    <source>
        <dbReference type="ARBA" id="ARBA00023136"/>
    </source>
</evidence>
<accession>A0A0E0BU16</accession>
<dbReference type="Gene3D" id="1.10.510.10">
    <property type="entry name" value="Transferase(Phosphotransferase) domain 1"/>
    <property type="match status" value="1"/>
</dbReference>
<comment type="catalytic activity">
    <reaction evidence="24">
        <text>L-threonyl-[protein] + ATP = O-phospho-L-threonyl-[protein] + ADP + H(+)</text>
        <dbReference type="Rhea" id="RHEA:46608"/>
        <dbReference type="Rhea" id="RHEA-COMP:11060"/>
        <dbReference type="Rhea" id="RHEA-COMP:11605"/>
        <dbReference type="ChEBI" id="CHEBI:15378"/>
        <dbReference type="ChEBI" id="CHEBI:30013"/>
        <dbReference type="ChEBI" id="CHEBI:30616"/>
        <dbReference type="ChEBI" id="CHEBI:61977"/>
        <dbReference type="ChEBI" id="CHEBI:456216"/>
        <dbReference type="EC" id="2.7.11.1"/>
    </reaction>
</comment>
<keyword evidence="34" id="KW-1185">Reference proteome</keyword>
<dbReference type="InterPro" id="IPR051809">
    <property type="entry name" value="Plant_receptor-like_S/T_kinase"/>
</dbReference>
<dbReference type="InterPro" id="IPR017441">
    <property type="entry name" value="Protein_kinase_ATP_BS"/>
</dbReference>
<dbReference type="PANTHER" id="PTHR27008">
    <property type="entry name" value="OS04G0122200 PROTEIN"/>
    <property type="match status" value="1"/>
</dbReference>
<dbReference type="EC" id="2.7.11.1" evidence="7"/>
<dbReference type="InterPro" id="IPR003591">
    <property type="entry name" value="Leu-rich_rpt_typical-subtyp"/>
</dbReference>
<feature type="domain" description="Protein kinase" evidence="32">
    <location>
        <begin position="726"/>
        <end position="1034"/>
    </location>
</feature>
<keyword evidence="15" id="KW-0677">Repeat</keyword>
<dbReference type="InterPro" id="IPR055414">
    <property type="entry name" value="LRR_R13L4/SHOC2-like"/>
</dbReference>
<keyword evidence="9" id="KW-0723">Serine/threonine-protein kinase</keyword>
<sequence>MYYGVLCLLVVVCFSHTLVLHSQGSSNSTIDEVALFSFKSMLLNPSDSLASWNTSSHFCSSWHGVVCSRGHPKRVVRLQLSSLNLLGEISPFLGNLSFLRMLHLGDNHLTGQIPPELGHLSKLRVLNLSANSLIGSIPVTLGGCAQLTFLNLRNNRLHGEIPAEIGSLEKLAVLQLRSNNLSGQIPPSLGGLPVLGALYLTSNELSGEIPPALGNLSNLWGLGLSDNMLSGAIPSSFGLLSRLSSLTIGFNNLSGEVPTSIWNISSLTMLSIEETMLSGRMPPNAFSNLRQLQSLYIHHNLFDGSIPVSIANASSISVINLGHNFLHGVVPPEVGSLRNLERVVLAESSLEAKTVDDWKFMTALANCSRLQILDLGGNKFSGVLPDSVSNLSRSLIYLSVGQNRISGSIPRDIGNLINLQALVLSENSFRGSLPSSLSRLKNLRGLAVYNNNLSGSLSLTIGNFTQLIYLLLHMNAFSGTIPSTLGNLTELLQLHLGYNNFTGLIPKEIFSIVTLSEFLDVSHNNLEGSIPQEIGSLKNLVEFHAESNILSGEIPSTLGDCELLQNIYLQNNFLNGSIPSPLSHLKGLTTLDISNNNLSGTLPGSIADFRALKYLNLSFNKFVGEVPTVGIFSNDSSFSIQGNDKLCGGIQALHLPPCSLQLSKKKHKIPVIPITAATVATLLLLSSTYMLVACHKKRKAKIQSTSSMEGHPLISYSQLVRATNGFSTNNLLGSGAFGSVYKGELDGQSSENTNIVAVKILKLQNHGALKSFISECEALRNLRHRNLVKIITACSSIDPTGNDFKAIVFEFMPNGNLESWLHGDTHELTEERCLNLMARVTILLDVAYALDYLHCHGPSPVIHCDIKSSNVLLDADMVAHVGDFGLARILDEQSSVLQPSTNSLGFRGTIGYAAPEYGAGNTMSMHGDIYSYGILVLETITGKRPIGSEFREGLSLREYVQLGLQDRVMDVVDIRLSLDLTDGLQTANDSSYKRKIECVVLLLKLGMSCSHELPSSRLPTGDIIKELLAIKESLSMEYRVR</sequence>
<keyword evidence="23" id="KW-0325">Glycoprotein</keyword>
<evidence type="ECO:0000256" key="11">
    <source>
        <dbReference type="ARBA" id="ARBA00022614"/>
    </source>
</evidence>
<comment type="function">
    <text evidence="26">Receptor kinase that detects X.oryzae pv. oryzae protein Ax21 to promote innate immunity. Following X.oryzae pv. oryzae protein Ax21 detection, undergoes cleavage, releasing the processed protein kinase Xa21 chain.</text>
</comment>
<dbReference type="GO" id="GO:0005886">
    <property type="term" value="C:plasma membrane"/>
    <property type="evidence" value="ECO:0007669"/>
    <property type="project" value="UniProtKB-SubCell"/>
</dbReference>
<dbReference type="InterPro" id="IPR000719">
    <property type="entry name" value="Prot_kinase_dom"/>
</dbReference>
<dbReference type="SMART" id="SM00369">
    <property type="entry name" value="LRR_TYP"/>
    <property type="match status" value="10"/>
</dbReference>
<evidence type="ECO:0000313" key="33">
    <source>
        <dbReference type="EnsemblPlants" id="OGLUM12G17210.1"/>
    </source>
</evidence>
<keyword evidence="16 29" id="KW-0547">Nucleotide-binding</keyword>
<dbReference type="FunFam" id="3.80.10.10:FF:000627">
    <property type="entry name" value="Probable leucine-rich repeat receptor-like protein kinase At2g33170"/>
    <property type="match status" value="1"/>
</dbReference>
<comment type="similarity">
    <text evidence="6">Belongs to the protein kinase superfamily. Ser/Thr protein kinase family.</text>
</comment>
<evidence type="ECO:0000256" key="14">
    <source>
        <dbReference type="ARBA" id="ARBA00022729"/>
    </source>
</evidence>
<keyword evidence="8" id="KW-1003">Cell membrane</keyword>
<comment type="subcellular location">
    <subcellularLocation>
        <location evidence="3">Cell membrane</location>
        <topology evidence="3">Single-pass membrane protein</topology>
    </subcellularLocation>
    <subcellularLocation>
        <location evidence="4">Endoplasmic reticulum membrane</location>
        <topology evidence="4">Single-pass membrane protein</topology>
    </subcellularLocation>
    <subcellularLocation>
        <location evidence="5">Membrane</location>
        <topology evidence="5">Single-pass type I membrane protein</topology>
    </subcellularLocation>
</comment>
<evidence type="ECO:0000256" key="15">
    <source>
        <dbReference type="ARBA" id="ARBA00022737"/>
    </source>
</evidence>
<evidence type="ECO:0000313" key="34">
    <source>
        <dbReference type="Proteomes" id="UP000026961"/>
    </source>
</evidence>
<evidence type="ECO:0000256" key="24">
    <source>
        <dbReference type="ARBA" id="ARBA00047899"/>
    </source>
</evidence>
<evidence type="ECO:0000256" key="16">
    <source>
        <dbReference type="ARBA" id="ARBA00022741"/>
    </source>
</evidence>
<keyword evidence="10" id="KW-0597">Phosphoprotein</keyword>
<dbReference type="InterPro" id="IPR001245">
    <property type="entry name" value="Ser-Thr/Tyr_kinase_cat_dom"/>
</dbReference>
<dbReference type="FunFam" id="3.80.10.10:FF:000288">
    <property type="entry name" value="LRR receptor-like serine/threonine-protein kinase EFR"/>
    <property type="match status" value="1"/>
</dbReference>
<feature type="transmembrane region" description="Helical" evidence="30">
    <location>
        <begin position="671"/>
        <end position="692"/>
    </location>
</feature>
<evidence type="ECO:0000256" key="29">
    <source>
        <dbReference type="PROSITE-ProRule" id="PRU10141"/>
    </source>
</evidence>
<dbReference type="PANTHER" id="PTHR27008:SF588">
    <property type="entry name" value="RECEPTOR KINASE-LIKE PROTEIN XA21"/>
    <property type="match status" value="1"/>
</dbReference>
<dbReference type="Pfam" id="PF00560">
    <property type="entry name" value="LRR_1"/>
    <property type="match status" value="4"/>
</dbReference>
<dbReference type="SUPFAM" id="SSF56112">
    <property type="entry name" value="Protein kinase-like (PK-like)"/>
    <property type="match status" value="1"/>
</dbReference>
<evidence type="ECO:0000256" key="13">
    <source>
        <dbReference type="ARBA" id="ARBA00022692"/>
    </source>
</evidence>
<dbReference type="InterPro" id="IPR032675">
    <property type="entry name" value="LRR_dom_sf"/>
</dbReference>
<feature type="signal peptide" evidence="31">
    <location>
        <begin position="1"/>
        <end position="22"/>
    </location>
</feature>
<dbReference type="PROSITE" id="PS00108">
    <property type="entry name" value="PROTEIN_KINASE_ST"/>
    <property type="match status" value="1"/>
</dbReference>
<evidence type="ECO:0000256" key="30">
    <source>
        <dbReference type="SAM" id="Phobius"/>
    </source>
</evidence>
<dbReference type="HOGENOM" id="CLU_000288_22_0_1"/>
<evidence type="ECO:0000256" key="3">
    <source>
        <dbReference type="ARBA" id="ARBA00004162"/>
    </source>
</evidence>
<evidence type="ECO:0000256" key="25">
    <source>
        <dbReference type="ARBA" id="ARBA00048679"/>
    </source>
</evidence>
<dbReference type="Gene3D" id="3.30.200.20">
    <property type="entry name" value="Phosphorylase Kinase, domain 1"/>
    <property type="match status" value="1"/>
</dbReference>
<dbReference type="EnsemblPlants" id="OGLUM12G17210.1">
    <property type="protein sequence ID" value="OGLUM12G17210.1"/>
    <property type="gene ID" value="OGLUM12G17210"/>
</dbReference>
<dbReference type="GO" id="GO:0004674">
    <property type="term" value="F:protein serine/threonine kinase activity"/>
    <property type="evidence" value="ECO:0007669"/>
    <property type="project" value="UniProtKB-KW"/>
</dbReference>
<evidence type="ECO:0000256" key="1">
    <source>
        <dbReference type="ARBA" id="ARBA00001936"/>
    </source>
</evidence>
<dbReference type="PROSITE" id="PS50011">
    <property type="entry name" value="PROTEIN_KINASE_DOM"/>
    <property type="match status" value="1"/>
</dbReference>
<evidence type="ECO:0000256" key="22">
    <source>
        <dbReference type="ARBA" id="ARBA00023170"/>
    </source>
</evidence>
<reference evidence="33" key="1">
    <citation type="submission" date="2015-04" db="UniProtKB">
        <authorList>
            <consortium name="EnsemblPlants"/>
        </authorList>
    </citation>
    <scope>IDENTIFICATION</scope>
</reference>
<dbReference type="GO" id="GO:0005789">
    <property type="term" value="C:endoplasmic reticulum membrane"/>
    <property type="evidence" value="ECO:0007669"/>
    <property type="project" value="UniProtKB-SubCell"/>
</dbReference>
<evidence type="ECO:0000256" key="9">
    <source>
        <dbReference type="ARBA" id="ARBA00022527"/>
    </source>
</evidence>
<evidence type="ECO:0000256" key="10">
    <source>
        <dbReference type="ARBA" id="ARBA00022553"/>
    </source>
</evidence>
<dbReference type="InterPro" id="IPR013210">
    <property type="entry name" value="LRR_N_plant-typ"/>
</dbReference>
<dbReference type="Proteomes" id="UP000026961">
    <property type="component" value="Chromosome 12"/>
</dbReference>
<comment type="function">
    <text evidence="27">The processed protein kinase Xa21 chain released by protein cleavage after X.oryzae pv. oryzae protein Ax21 detection translocates into the nucleus where it can bind and regulate WRKY62, a transcription factor. Confers resistance to the bacterial pathogen X.oryzae pv. oryzae (Xoo).</text>
</comment>
<evidence type="ECO:0000256" key="27">
    <source>
        <dbReference type="ARBA" id="ARBA00056628"/>
    </source>
</evidence>
<dbReference type="SUPFAM" id="SSF52058">
    <property type="entry name" value="L domain-like"/>
    <property type="match status" value="1"/>
</dbReference>
<feature type="binding site" evidence="29">
    <location>
        <position position="759"/>
    </location>
    <ligand>
        <name>ATP</name>
        <dbReference type="ChEBI" id="CHEBI:30616"/>
    </ligand>
</feature>
<evidence type="ECO:0000256" key="8">
    <source>
        <dbReference type="ARBA" id="ARBA00022475"/>
    </source>
</evidence>
<dbReference type="STRING" id="40148.A0A0E0BU16"/>
<evidence type="ECO:0000256" key="12">
    <source>
        <dbReference type="ARBA" id="ARBA00022679"/>
    </source>
</evidence>
<evidence type="ECO:0000256" key="28">
    <source>
        <dbReference type="ARBA" id="ARBA00072040"/>
    </source>
</evidence>
<evidence type="ECO:0000256" key="7">
    <source>
        <dbReference type="ARBA" id="ARBA00012513"/>
    </source>
</evidence>
<dbReference type="Pfam" id="PF07714">
    <property type="entry name" value="PK_Tyr_Ser-Thr"/>
    <property type="match status" value="1"/>
</dbReference>
<comment type="cofactor">
    <cofactor evidence="1">
        <name>Mn(2+)</name>
        <dbReference type="ChEBI" id="CHEBI:29035"/>
    </cofactor>
</comment>
<dbReference type="InterPro" id="IPR008271">
    <property type="entry name" value="Ser/Thr_kinase_AS"/>
</dbReference>
<evidence type="ECO:0000259" key="32">
    <source>
        <dbReference type="PROSITE" id="PS50011"/>
    </source>
</evidence>
<protein>
    <recommendedName>
        <fullName evidence="28">Receptor kinase-like protein Xa21</fullName>
        <ecNumber evidence="7">2.7.11.1</ecNumber>
    </recommendedName>
</protein>
<dbReference type="Gene3D" id="3.80.10.10">
    <property type="entry name" value="Ribonuclease Inhibitor"/>
    <property type="match status" value="4"/>
</dbReference>
<evidence type="ECO:0000256" key="19">
    <source>
        <dbReference type="ARBA" id="ARBA00022840"/>
    </source>
</evidence>
<evidence type="ECO:0000256" key="5">
    <source>
        <dbReference type="ARBA" id="ARBA00004479"/>
    </source>
</evidence>
<evidence type="ECO:0000256" key="26">
    <source>
        <dbReference type="ARBA" id="ARBA00054320"/>
    </source>
</evidence>
<dbReference type="SMART" id="SM00220">
    <property type="entry name" value="S_TKc"/>
    <property type="match status" value="1"/>
</dbReference>
<feature type="chain" id="PRO_5002355078" description="Receptor kinase-like protein Xa21" evidence="31">
    <location>
        <begin position="23"/>
        <end position="1041"/>
    </location>
</feature>
<dbReference type="InterPro" id="IPR011009">
    <property type="entry name" value="Kinase-like_dom_sf"/>
</dbReference>
<keyword evidence="11" id="KW-0433">Leucine-rich repeat</keyword>
<dbReference type="AlphaFoldDB" id="A0A0E0BU16"/>
<keyword evidence="14 31" id="KW-0732">Signal</keyword>
<proteinExistence type="inferred from homology"/>
<comment type="cofactor">
    <cofactor evidence="2">
        <name>Mg(2+)</name>
        <dbReference type="ChEBI" id="CHEBI:18420"/>
    </cofactor>
</comment>
<dbReference type="FunFam" id="3.30.200.20:FF:000432">
    <property type="entry name" value="LRR receptor-like serine/threonine-protein kinase EFR"/>
    <property type="match status" value="1"/>
</dbReference>
<dbReference type="SUPFAM" id="SSF52047">
    <property type="entry name" value="RNI-like"/>
    <property type="match status" value="1"/>
</dbReference>
<dbReference type="Pfam" id="PF13855">
    <property type="entry name" value="LRR_8"/>
    <property type="match status" value="2"/>
</dbReference>
<dbReference type="Gramene" id="OGLUM12G17210.1">
    <property type="protein sequence ID" value="OGLUM12G17210.1"/>
    <property type="gene ID" value="OGLUM12G17210"/>
</dbReference>
<keyword evidence="22" id="KW-0675">Receptor</keyword>
<dbReference type="InterPro" id="IPR001611">
    <property type="entry name" value="Leu-rich_rpt"/>
</dbReference>
<organism evidence="33">
    <name type="scientific">Oryza glumipatula</name>
    <dbReference type="NCBI Taxonomy" id="40148"/>
    <lineage>
        <taxon>Eukaryota</taxon>
        <taxon>Viridiplantae</taxon>
        <taxon>Streptophyta</taxon>
        <taxon>Embryophyta</taxon>
        <taxon>Tracheophyta</taxon>
        <taxon>Spermatophyta</taxon>
        <taxon>Magnoliopsida</taxon>
        <taxon>Liliopsida</taxon>
        <taxon>Poales</taxon>
        <taxon>Poaceae</taxon>
        <taxon>BOP clade</taxon>
        <taxon>Oryzoideae</taxon>
        <taxon>Oryzeae</taxon>
        <taxon>Oryzinae</taxon>
        <taxon>Oryza</taxon>
    </lineage>
</organism>
<dbReference type="FunFam" id="1.10.510.10:FF:000358">
    <property type="entry name" value="Putative leucine-rich repeat receptor-like serine/threonine-protein kinase"/>
    <property type="match status" value="1"/>
</dbReference>
<keyword evidence="18" id="KW-0256">Endoplasmic reticulum</keyword>
<evidence type="ECO:0000256" key="31">
    <source>
        <dbReference type="SAM" id="SignalP"/>
    </source>
</evidence>
<evidence type="ECO:0000256" key="20">
    <source>
        <dbReference type="ARBA" id="ARBA00022989"/>
    </source>
</evidence>
<evidence type="ECO:0000256" key="23">
    <source>
        <dbReference type="ARBA" id="ARBA00023180"/>
    </source>
</evidence>
<dbReference type="Pfam" id="PF23598">
    <property type="entry name" value="LRR_14"/>
    <property type="match status" value="1"/>
</dbReference>
<evidence type="ECO:0000256" key="4">
    <source>
        <dbReference type="ARBA" id="ARBA00004389"/>
    </source>
</evidence>
<dbReference type="GO" id="GO:0005524">
    <property type="term" value="F:ATP binding"/>
    <property type="evidence" value="ECO:0007669"/>
    <property type="project" value="UniProtKB-UniRule"/>
</dbReference>
<evidence type="ECO:0000256" key="17">
    <source>
        <dbReference type="ARBA" id="ARBA00022777"/>
    </source>
</evidence>
<keyword evidence="20 30" id="KW-1133">Transmembrane helix</keyword>
<keyword evidence="13 30" id="KW-0812">Transmembrane</keyword>
<keyword evidence="12" id="KW-0808">Transferase</keyword>
<evidence type="ECO:0000256" key="6">
    <source>
        <dbReference type="ARBA" id="ARBA00008684"/>
    </source>
</evidence>
<comment type="catalytic activity">
    <reaction evidence="25">
        <text>L-seryl-[protein] + ATP = O-phospho-L-seryl-[protein] + ADP + H(+)</text>
        <dbReference type="Rhea" id="RHEA:17989"/>
        <dbReference type="Rhea" id="RHEA-COMP:9863"/>
        <dbReference type="Rhea" id="RHEA-COMP:11604"/>
        <dbReference type="ChEBI" id="CHEBI:15378"/>
        <dbReference type="ChEBI" id="CHEBI:29999"/>
        <dbReference type="ChEBI" id="CHEBI:30616"/>
        <dbReference type="ChEBI" id="CHEBI:83421"/>
        <dbReference type="ChEBI" id="CHEBI:456216"/>
        <dbReference type="EC" id="2.7.11.1"/>
    </reaction>
</comment>
<keyword evidence="19 29" id="KW-0067">ATP-binding</keyword>
<dbReference type="PROSITE" id="PS00107">
    <property type="entry name" value="PROTEIN_KINASE_ATP"/>
    <property type="match status" value="1"/>
</dbReference>
<dbReference type="FunFam" id="3.80.10.10:FF:000383">
    <property type="entry name" value="Leucine-rich repeat receptor protein kinase EMS1"/>
    <property type="match status" value="1"/>
</dbReference>
<dbReference type="eggNOG" id="ENOG502QPYS">
    <property type="taxonomic scope" value="Eukaryota"/>
</dbReference>
<dbReference type="Pfam" id="PF08263">
    <property type="entry name" value="LRRNT_2"/>
    <property type="match status" value="1"/>
</dbReference>
<evidence type="ECO:0000256" key="2">
    <source>
        <dbReference type="ARBA" id="ARBA00001946"/>
    </source>
</evidence>
<name>A0A0E0BU16_9ORYZ</name>
<keyword evidence="17" id="KW-0418">Kinase</keyword>
<evidence type="ECO:0000256" key="18">
    <source>
        <dbReference type="ARBA" id="ARBA00022824"/>
    </source>
</evidence>
<keyword evidence="21 30" id="KW-0472">Membrane</keyword>
<reference evidence="33" key="2">
    <citation type="submission" date="2018-05" db="EMBL/GenBank/DDBJ databases">
        <title>OgluRS3 (Oryza glumaepatula Reference Sequence Version 3).</title>
        <authorList>
            <person name="Zhang J."/>
            <person name="Kudrna D."/>
            <person name="Lee S."/>
            <person name="Talag J."/>
            <person name="Welchert J."/>
            <person name="Wing R.A."/>
        </authorList>
    </citation>
    <scope>NUCLEOTIDE SEQUENCE [LARGE SCALE GENOMIC DNA]</scope>
</reference>